<evidence type="ECO:0000256" key="4">
    <source>
        <dbReference type="ARBA" id="ARBA00022840"/>
    </source>
</evidence>
<dbReference type="PROSITE" id="PS51274">
    <property type="entry name" value="GATASE_COBBQ"/>
    <property type="match status" value="1"/>
</dbReference>
<dbReference type="RefSeq" id="WP_007934189.1">
    <property type="nucleotide sequence ID" value="NZ_AKVJ01000025.1"/>
</dbReference>
<dbReference type="InterPro" id="IPR004484">
    <property type="entry name" value="CbiA/CobB_synth"/>
</dbReference>
<dbReference type="NCBIfam" id="TIGR00379">
    <property type="entry name" value="cobB"/>
    <property type="match status" value="1"/>
</dbReference>
<dbReference type="Gene3D" id="3.40.50.880">
    <property type="match status" value="1"/>
</dbReference>
<evidence type="ECO:0000256" key="1">
    <source>
        <dbReference type="ARBA" id="ARBA00001946"/>
    </source>
</evidence>
<proteinExistence type="inferred from homology"/>
<keyword evidence="5 7" id="KW-0460">Magnesium</keyword>
<dbReference type="GO" id="GO:0042242">
    <property type="term" value="F:cobyrinic acid a,c-diamide synthase activity"/>
    <property type="evidence" value="ECO:0007669"/>
    <property type="project" value="UniProtKB-UniRule"/>
</dbReference>
<dbReference type="InterPro" id="IPR002586">
    <property type="entry name" value="CobQ/CobB/MinD/ParA_Nub-bd_dom"/>
</dbReference>
<comment type="catalytic activity">
    <reaction evidence="7">
        <text>cob(II)yrinate + 2 L-glutamine + 2 ATP + 2 H2O = cob(II)yrinate a,c diamide + 2 L-glutamate + 2 ADP + 2 phosphate + 2 H(+)</text>
        <dbReference type="Rhea" id="RHEA:26289"/>
        <dbReference type="ChEBI" id="CHEBI:15377"/>
        <dbReference type="ChEBI" id="CHEBI:15378"/>
        <dbReference type="ChEBI" id="CHEBI:29985"/>
        <dbReference type="ChEBI" id="CHEBI:30616"/>
        <dbReference type="ChEBI" id="CHEBI:43474"/>
        <dbReference type="ChEBI" id="CHEBI:58359"/>
        <dbReference type="ChEBI" id="CHEBI:58537"/>
        <dbReference type="ChEBI" id="CHEBI:58894"/>
        <dbReference type="ChEBI" id="CHEBI:456216"/>
        <dbReference type="EC" id="6.3.5.11"/>
    </reaction>
</comment>
<dbReference type="SUPFAM" id="SSF52540">
    <property type="entry name" value="P-loop containing nucleoside triphosphate hydrolases"/>
    <property type="match status" value="1"/>
</dbReference>
<evidence type="ECO:0000313" key="11">
    <source>
        <dbReference type="Proteomes" id="UP000004324"/>
    </source>
</evidence>
<evidence type="ECO:0000259" key="9">
    <source>
        <dbReference type="Pfam" id="PF07685"/>
    </source>
</evidence>
<keyword evidence="2 7" id="KW-0436">Ligase</keyword>
<comment type="function">
    <text evidence="7">Catalyzes the ATP-dependent amidation of the two carboxylate groups at positions a and c of cobyrinate, using either L-glutamine or ammonia as the nitrogen source.</text>
</comment>
<evidence type="ECO:0000313" key="10">
    <source>
        <dbReference type="EMBL" id="EIW18520.1"/>
    </source>
</evidence>
<organism evidence="10 11">
    <name type="scientific">Pelosinus fermentans B4</name>
    <dbReference type="NCBI Taxonomy" id="1149862"/>
    <lineage>
        <taxon>Bacteria</taxon>
        <taxon>Bacillati</taxon>
        <taxon>Bacillota</taxon>
        <taxon>Negativicutes</taxon>
        <taxon>Selenomonadales</taxon>
        <taxon>Sporomusaceae</taxon>
        <taxon>Pelosinus</taxon>
    </lineage>
</organism>
<evidence type="ECO:0000256" key="7">
    <source>
        <dbReference type="HAMAP-Rule" id="MF_00027"/>
    </source>
</evidence>
<dbReference type="InterPro" id="IPR027417">
    <property type="entry name" value="P-loop_NTPase"/>
</dbReference>
<dbReference type="OrthoDB" id="9764035at2"/>
<keyword evidence="3 7" id="KW-0547">Nucleotide-binding</keyword>
<sequence length="465" mass="51151">MSHFKIPRIIIAGTNSGVGKTTIVTGILAALKQKGLTVQSYKVGPDYIDPGYHQLASGKVAHNLDTWLIPADKLVPIFAKTALDNDIVIIEGVMGLYDGGRTGISSTAAIAKLLDAPVILVIDAKSIGESAAAIALGFKMYDQEVNLAGVIINRLGSKNHQNMICEALEKIKIPVLGSIYRNEALHMPERHLGLTPVTEHNAHGMMSQLQEQISAQVDLEELLKIAYQSSTLNTKSEKTNDFHHSPLHIRIGVAQDEAFSFYYPESLDVLKALGAEIIPFSPIKDSTLPPVDGLIFGGGFPEMFVNELTNNTSMHESIRQACREGMPLYAECGGFMYLTKKIIDFNGQEYDMVGVIPAKCNMQSKLQTVGYVEATALTDSVLCAAGDVLRGHEFHFSQMTHDDDDIQEPFPWAFEFKKTRTGAVYSGGYAHKNIVASYLHMHFAGNEQNALRFLTKCMEFKQERK</sequence>
<comment type="domain">
    <text evidence="7">Comprises of two domains. The C-terminal domain contains the binding site for glutamine and catalyzes the hydrolysis of this substrate to glutamate and ammonia. The N-terminal domain is anticipated to bind ATP and cobyrinate and catalyzes the ultimate synthesis of the diamide product. The ammonia produced via the glutaminase domain is probably translocated to the adjacent domain via a molecular tunnel, where it reacts with an activated intermediate.</text>
</comment>
<dbReference type="Pfam" id="PF07685">
    <property type="entry name" value="GATase_3"/>
    <property type="match status" value="1"/>
</dbReference>
<feature type="site" description="Increases nucleophilicity of active site Cys" evidence="7">
    <location>
        <position position="440"/>
    </location>
</feature>
<dbReference type="CDD" id="cd05388">
    <property type="entry name" value="CobB_N"/>
    <property type="match status" value="1"/>
</dbReference>
<dbReference type="PANTHER" id="PTHR43873">
    <property type="entry name" value="COBYRINATE A,C-DIAMIDE SYNTHASE"/>
    <property type="match status" value="1"/>
</dbReference>
<evidence type="ECO:0000259" key="8">
    <source>
        <dbReference type="Pfam" id="PF01656"/>
    </source>
</evidence>
<name>I8RJU0_9FIRM</name>
<dbReference type="Pfam" id="PF01656">
    <property type="entry name" value="CbiA"/>
    <property type="match status" value="1"/>
</dbReference>
<keyword evidence="4 7" id="KW-0067">ATP-binding</keyword>
<feature type="active site" description="Nucleophile" evidence="7">
    <location>
        <position position="332"/>
    </location>
</feature>
<reference evidence="10 11" key="1">
    <citation type="journal article" date="2012" name="J. Bacteriol.">
        <title>Draft Genome Sequences for Two Metal-Reducing Pelosinus fermentans Strains Isolated from a Cr(VI)-Contaminated Site and for Type Strain R7.</title>
        <authorList>
            <person name="Brown S.D."/>
            <person name="Podar M."/>
            <person name="Klingeman D.M."/>
            <person name="Johnson C.M."/>
            <person name="Yang Z.K."/>
            <person name="Utturkar S.M."/>
            <person name="Land M.L."/>
            <person name="Mosher J.J."/>
            <person name="Hurt R.A.Jr."/>
            <person name="Phelps T.J."/>
            <person name="Palumbo A.V."/>
            <person name="Arkin A.P."/>
            <person name="Hazen T.C."/>
            <person name="Elias D.A."/>
        </authorList>
    </citation>
    <scope>NUCLEOTIDE SEQUENCE [LARGE SCALE GENOMIC DNA]</scope>
    <source>
        <strain evidence="10 11">B4</strain>
    </source>
</reference>
<evidence type="ECO:0000256" key="2">
    <source>
        <dbReference type="ARBA" id="ARBA00022598"/>
    </source>
</evidence>
<keyword evidence="11" id="KW-1185">Reference proteome</keyword>
<keyword evidence="6 7" id="KW-0315">Glutamine amidotransferase</keyword>
<evidence type="ECO:0000256" key="6">
    <source>
        <dbReference type="ARBA" id="ARBA00022962"/>
    </source>
</evidence>
<evidence type="ECO:0000256" key="5">
    <source>
        <dbReference type="ARBA" id="ARBA00022842"/>
    </source>
</evidence>
<dbReference type="HAMAP" id="MF_00027">
    <property type="entry name" value="CobB_CbiA"/>
    <property type="match status" value="1"/>
</dbReference>
<gene>
    <name evidence="7" type="primary">cbiA</name>
    <name evidence="10" type="ORF">FB4_3340</name>
</gene>
<feature type="domain" description="CobB/CobQ-like glutamine amidotransferase" evidence="9">
    <location>
        <begin position="250"/>
        <end position="446"/>
    </location>
</feature>
<comment type="pathway">
    <text evidence="7">Cofactor biosynthesis; adenosylcobalamin biosynthesis; cob(II)yrinate a,c-diamide from sirohydrochlorin (anaerobic route): step 10/10.</text>
</comment>
<accession>I8RJU0</accession>
<protein>
    <recommendedName>
        <fullName evidence="7">Cobyrinate a,c-diamide synthase</fullName>
        <ecNumber evidence="7">6.3.5.11</ecNumber>
    </recommendedName>
    <alternativeName>
        <fullName evidence="7">Cobyrinic acid a,c-diamide synthetase</fullName>
    </alternativeName>
</protein>
<dbReference type="InterPro" id="IPR029062">
    <property type="entry name" value="Class_I_gatase-like"/>
</dbReference>
<dbReference type="NCBIfam" id="NF002204">
    <property type="entry name" value="PRK01077.1"/>
    <property type="match status" value="1"/>
</dbReference>
<dbReference type="Gene3D" id="3.40.50.300">
    <property type="entry name" value="P-loop containing nucleotide triphosphate hydrolases"/>
    <property type="match status" value="2"/>
</dbReference>
<dbReference type="Proteomes" id="UP000004324">
    <property type="component" value="Unassembled WGS sequence"/>
</dbReference>
<comment type="miscellaneous">
    <text evidence="7">The a and c carboxylates of cobyrinate are activated for nucleophilic attack via formation of a phosphorylated intermediate by ATP. CbiA catalyzes first the amidation of the c-carboxylate, and then that of the a-carboxylate.</text>
</comment>
<comment type="similarity">
    <text evidence="7">Belongs to the CobB/CbiA family.</text>
</comment>
<dbReference type="EC" id="6.3.5.11" evidence="7"/>
<dbReference type="GO" id="GO:0005524">
    <property type="term" value="F:ATP binding"/>
    <property type="evidence" value="ECO:0007669"/>
    <property type="project" value="UniProtKB-UniRule"/>
</dbReference>
<keyword evidence="7" id="KW-0169">Cobalamin biosynthesis</keyword>
<dbReference type="SUPFAM" id="SSF52317">
    <property type="entry name" value="Class I glutamine amidotransferase-like"/>
    <property type="match status" value="1"/>
</dbReference>
<dbReference type="UniPathway" id="UPA00148">
    <property type="reaction ID" value="UER00231"/>
</dbReference>
<dbReference type="GO" id="GO:0009236">
    <property type="term" value="P:cobalamin biosynthetic process"/>
    <property type="evidence" value="ECO:0007669"/>
    <property type="project" value="UniProtKB-UniRule"/>
</dbReference>
<evidence type="ECO:0000256" key="3">
    <source>
        <dbReference type="ARBA" id="ARBA00022741"/>
    </source>
</evidence>
<dbReference type="InterPro" id="IPR011698">
    <property type="entry name" value="GATase_3"/>
</dbReference>
<feature type="domain" description="CobQ/CobB/MinD/ParA nucleotide binding" evidence="8">
    <location>
        <begin position="9"/>
        <end position="191"/>
    </location>
</feature>
<dbReference type="AlphaFoldDB" id="I8RJU0"/>
<comment type="caution">
    <text evidence="10">The sequence shown here is derived from an EMBL/GenBank/DDBJ whole genome shotgun (WGS) entry which is preliminary data.</text>
</comment>
<dbReference type="CDD" id="cd03130">
    <property type="entry name" value="GATase1_CobB"/>
    <property type="match status" value="1"/>
</dbReference>
<comment type="cofactor">
    <cofactor evidence="1 7">
        <name>Mg(2+)</name>
        <dbReference type="ChEBI" id="CHEBI:18420"/>
    </cofactor>
</comment>
<dbReference type="PATRIC" id="fig|1149862.3.peg.2306"/>
<dbReference type="PANTHER" id="PTHR43873:SF1">
    <property type="entry name" value="COBYRINATE A,C-DIAMIDE SYNTHASE"/>
    <property type="match status" value="1"/>
</dbReference>
<dbReference type="EMBL" id="AKVJ01000025">
    <property type="protein sequence ID" value="EIW18520.1"/>
    <property type="molecule type" value="Genomic_DNA"/>
</dbReference>